<dbReference type="AlphaFoldDB" id="A0A142JGS9"/>
<dbReference type="PANTHER" id="PTHR35862:SF3">
    <property type="entry name" value="FELS-2 PROPHAGE PROTEIN"/>
    <property type="match status" value="1"/>
</dbReference>
<protein>
    <submittedName>
        <fullName evidence="2">Late control protein</fullName>
    </submittedName>
</protein>
<accession>A0A142JGS9</accession>
<dbReference type="EMBL" id="CP014844">
    <property type="protein sequence ID" value="AMR77291.1"/>
    <property type="molecule type" value="Genomic_DNA"/>
</dbReference>
<dbReference type="SUPFAM" id="SSF69279">
    <property type="entry name" value="Phage tail proteins"/>
    <property type="match status" value="1"/>
</dbReference>
<dbReference type="PANTHER" id="PTHR35862">
    <property type="entry name" value="FELS-2 PROPHAGE PROTEIN"/>
    <property type="match status" value="1"/>
</dbReference>
<dbReference type="OrthoDB" id="4070623at2"/>
<organism evidence="2 3">
    <name type="scientific">Cupriavidus nantongensis</name>
    <dbReference type="NCBI Taxonomy" id="1796606"/>
    <lineage>
        <taxon>Bacteria</taxon>
        <taxon>Pseudomonadati</taxon>
        <taxon>Pseudomonadota</taxon>
        <taxon>Betaproteobacteria</taxon>
        <taxon>Burkholderiales</taxon>
        <taxon>Burkholderiaceae</taxon>
        <taxon>Cupriavidus</taxon>
    </lineage>
</organism>
<dbReference type="KEGG" id="cnan:A2G96_05845"/>
<keyword evidence="3" id="KW-1185">Reference proteome</keyword>
<dbReference type="Pfam" id="PF05954">
    <property type="entry name" value="Phage_GPD"/>
    <property type="match status" value="1"/>
</dbReference>
<feature type="region of interest" description="Disordered" evidence="1">
    <location>
        <begin position="335"/>
        <end position="354"/>
    </location>
</feature>
<evidence type="ECO:0000256" key="1">
    <source>
        <dbReference type="SAM" id="MobiDB-lite"/>
    </source>
</evidence>
<reference evidence="2 3" key="1">
    <citation type="submission" date="2016-03" db="EMBL/GenBank/DDBJ databases">
        <title>Complete genome sequence of a novel chlorpyrifos degrading bacterium, Cupriavidus nantongensis sp. X1.</title>
        <authorList>
            <person name="Fang L."/>
        </authorList>
    </citation>
    <scope>NUCLEOTIDE SEQUENCE [LARGE SCALE GENOMIC DNA]</scope>
    <source>
        <strain evidence="2 3">X1</strain>
    </source>
</reference>
<sequence length="354" mass="38841">MAHPRPAVRVTLDGLDITSKVMPRLVSLTLTDCRENESDQLDLTISDHDGRLEIPPRGAEITLAIGWQSTPLAGFPPGFPAGVIDKGKYIVDEVEHSGAPDVLVVHARASNLLHEYRELKERSWHKTTVGKIVEAIAAEHGLTARVAAGIGSRPIDHADQTNESNANFLRRLGKQFDAVATVKAGVLLFLPASEARAASGRDLPALHIVRRDGDGHRYHTADRDSYTGVRAFWHDPKQAKRRSVVAGVSGNAKRLRTTYASEKDALYAARSEWQRIRRGIFSFEYTLAYGRADIAPQTPVTVSGLKPQIDATDWLVYRVRHSLSKTGFTTALELETKQEEADEGDQGSDVLAGD</sequence>
<name>A0A142JGS9_9BURK</name>
<dbReference type="RefSeq" id="WP_062797599.1">
    <property type="nucleotide sequence ID" value="NZ_CP014844.1"/>
</dbReference>
<proteinExistence type="predicted"/>
<dbReference type="InterPro" id="IPR052726">
    <property type="entry name" value="Phage_Baseplate_Hub"/>
</dbReference>
<dbReference type="STRING" id="1796606.A2G96_05845"/>
<dbReference type="Proteomes" id="UP000075238">
    <property type="component" value="Chromosome 1"/>
</dbReference>
<evidence type="ECO:0000313" key="3">
    <source>
        <dbReference type="Proteomes" id="UP000075238"/>
    </source>
</evidence>
<evidence type="ECO:0000313" key="2">
    <source>
        <dbReference type="EMBL" id="AMR77291.1"/>
    </source>
</evidence>
<gene>
    <name evidence="2" type="ORF">A2G96_05845</name>
</gene>